<dbReference type="Proteomes" id="UP000378540">
    <property type="component" value="Unassembled WGS sequence"/>
</dbReference>
<name>A0A9P1TP15_LISMN</name>
<gene>
    <name evidence="2" type="ORF">AP104_15625</name>
    <name evidence="1" type="ORF">B4X68_14040</name>
    <name evidence="3" type="ORF">DYZ50_02963</name>
</gene>
<protein>
    <submittedName>
        <fullName evidence="2">Uncharacterized protein</fullName>
    </submittedName>
</protein>
<comment type="caution">
    <text evidence="2">The sequence shown here is derived from an EMBL/GenBank/DDBJ whole genome shotgun (WGS) entry which is preliminary data.</text>
</comment>
<dbReference type="EMBL" id="AAAICE010000012">
    <property type="protein sequence ID" value="EAC3883129.1"/>
    <property type="molecule type" value="Genomic_DNA"/>
</dbReference>
<organism evidence="2 6">
    <name type="scientific">Listeria monocytogenes</name>
    <dbReference type="NCBI Taxonomy" id="1639"/>
    <lineage>
        <taxon>Bacteria</taxon>
        <taxon>Bacillati</taxon>
        <taxon>Bacillota</taxon>
        <taxon>Bacilli</taxon>
        <taxon>Bacillales</taxon>
        <taxon>Listeriaceae</taxon>
        <taxon>Listeria</taxon>
    </lineage>
</organism>
<evidence type="ECO:0000313" key="1">
    <source>
        <dbReference type="EMBL" id="EAC3883129.1"/>
    </source>
</evidence>
<accession>A0A9P1TP15</accession>
<dbReference type="EMBL" id="QXKO01000012">
    <property type="protein sequence ID" value="RJZ18239.1"/>
    <property type="molecule type" value="Genomic_DNA"/>
</dbReference>
<evidence type="ECO:0000313" key="2">
    <source>
        <dbReference type="EMBL" id="EAC5950792.1"/>
    </source>
</evidence>
<sequence>MMCEFCNVDVNKRVKNISDENDEMRLNKASQLEVAAGWQHGFTYAEFNIKYCPMCGRRLG</sequence>
<dbReference type="Proteomes" id="UP000285054">
    <property type="component" value="Unassembled WGS sequence"/>
</dbReference>
<evidence type="ECO:0000313" key="3">
    <source>
        <dbReference type="EMBL" id="RJZ18239.1"/>
    </source>
</evidence>
<proteinExistence type="predicted"/>
<evidence type="ECO:0000313" key="4">
    <source>
        <dbReference type="Proteomes" id="UP000285054"/>
    </source>
</evidence>
<dbReference type="EMBL" id="AAAJCR010000021">
    <property type="protein sequence ID" value="EAC5950792.1"/>
    <property type="molecule type" value="Genomic_DNA"/>
</dbReference>
<dbReference type="Proteomes" id="UP000356407">
    <property type="component" value="Unassembled WGS sequence"/>
</dbReference>
<evidence type="ECO:0000313" key="6">
    <source>
        <dbReference type="Proteomes" id="UP000378540"/>
    </source>
</evidence>
<dbReference type="AlphaFoldDB" id="A0A9P1TP15"/>
<evidence type="ECO:0000313" key="5">
    <source>
        <dbReference type="Proteomes" id="UP000356407"/>
    </source>
</evidence>
<reference evidence="3 4" key="1">
    <citation type="journal article" date="2018" name="BMC Genomics">
        <title>Genes significantly associated with lineage II food isolates of Listeria monocytogenes.</title>
        <authorList>
            <person name="Pirone-Davies C."/>
            <person name="Chen Y."/>
            <person name="Pightling A."/>
            <person name="Ryan G."/>
            <person name="Wang Y."/>
            <person name="Yao K."/>
            <person name="Hoffmann M."/>
            <person name="Allard M.W."/>
        </authorList>
    </citation>
    <scope>NUCLEOTIDE SEQUENCE [LARGE SCALE GENOMIC DNA]</scope>
    <source>
        <strain evidence="3 4">PNUSAL000190</strain>
    </source>
</reference>
<reference evidence="2 6" key="2">
    <citation type="submission" date="2018-06" db="EMBL/GenBank/DDBJ databases">
        <authorList>
            <consortium name="GenomeTrakr: Next Generation Sequencing Network for Food Pathogen Tracability"/>
        </authorList>
    </citation>
    <scope>NUCLEOTIDE SEQUENCE [LARGE SCALE GENOMIC DNA]</scope>
    <source>
        <strain evidence="1 5">CFSAN060999</strain>
        <strain evidence="2 6">FDA00009539</strain>
    </source>
</reference>